<dbReference type="EMBL" id="AKHW03001868">
    <property type="protein sequence ID" value="KYO40724.1"/>
    <property type="molecule type" value="Genomic_DNA"/>
</dbReference>
<evidence type="ECO:0000313" key="1">
    <source>
        <dbReference type="EMBL" id="KYO40724.1"/>
    </source>
</evidence>
<proteinExistence type="predicted"/>
<name>A0A151NVD8_ALLMI</name>
<accession>A0A151NVD8</accession>
<sequence>MPWSLAEENPILTCHDELSNALELQKHLCNMLSDLCNKYQDLGLGSTHTKGYICIQDSHILTQATDLDTIDTRLCQFNTCIQHLINTLRGTKLSENVSYLMLTCQIHLSSLRNTISKMKMQRTSSSTACNVTWSFNSKWSEIAKGPQLFQELLEYLKQLQFPCN</sequence>
<keyword evidence="2" id="KW-1185">Reference proteome</keyword>
<gene>
    <name evidence="1" type="ORF">Y1Q_0012222</name>
</gene>
<comment type="caution">
    <text evidence="1">The sequence shown here is derived from an EMBL/GenBank/DDBJ whole genome shotgun (WGS) entry which is preliminary data.</text>
</comment>
<reference evidence="1 2" key="1">
    <citation type="journal article" date="2012" name="Genome Biol.">
        <title>Sequencing three crocodilian genomes to illuminate the evolution of archosaurs and amniotes.</title>
        <authorList>
            <person name="St John J.A."/>
            <person name="Braun E.L."/>
            <person name="Isberg S.R."/>
            <person name="Miles L.G."/>
            <person name="Chong A.Y."/>
            <person name="Gongora J."/>
            <person name="Dalzell P."/>
            <person name="Moran C."/>
            <person name="Bed'hom B."/>
            <person name="Abzhanov A."/>
            <person name="Burgess S.C."/>
            <person name="Cooksey A.M."/>
            <person name="Castoe T.A."/>
            <person name="Crawford N.G."/>
            <person name="Densmore L.D."/>
            <person name="Drew J.C."/>
            <person name="Edwards S.V."/>
            <person name="Faircloth B.C."/>
            <person name="Fujita M.K."/>
            <person name="Greenwold M.J."/>
            <person name="Hoffmann F.G."/>
            <person name="Howard J.M."/>
            <person name="Iguchi T."/>
            <person name="Janes D.E."/>
            <person name="Khan S.Y."/>
            <person name="Kohno S."/>
            <person name="de Koning A.J."/>
            <person name="Lance S.L."/>
            <person name="McCarthy F.M."/>
            <person name="McCormack J.E."/>
            <person name="Merchant M.E."/>
            <person name="Peterson D.G."/>
            <person name="Pollock D.D."/>
            <person name="Pourmand N."/>
            <person name="Raney B.J."/>
            <person name="Roessler K.A."/>
            <person name="Sanford J.R."/>
            <person name="Sawyer R.H."/>
            <person name="Schmidt C.J."/>
            <person name="Triplett E.W."/>
            <person name="Tuberville T.D."/>
            <person name="Venegas-Anaya M."/>
            <person name="Howard J.T."/>
            <person name="Jarvis E.D."/>
            <person name="Guillette L.J.Jr."/>
            <person name="Glenn T.C."/>
            <person name="Green R.E."/>
            <person name="Ray D.A."/>
        </authorList>
    </citation>
    <scope>NUCLEOTIDE SEQUENCE [LARGE SCALE GENOMIC DNA]</scope>
    <source>
        <strain evidence="1">KSC_2009_1</strain>
    </source>
</reference>
<organism evidence="1 2">
    <name type="scientific">Alligator mississippiensis</name>
    <name type="common">American alligator</name>
    <dbReference type="NCBI Taxonomy" id="8496"/>
    <lineage>
        <taxon>Eukaryota</taxon>
        <taxon>Metazoa</taxon>
        <taxon>Chordata</taxon>
        <taxon>Craniata</taxon>
        <taxon>Vertebrata</taxon>
        <taxon>Euteleostomi</taxon>
        <taxon>Archelosauria</taxon>
        <taxon>Archosauria</taxon>
        <taxon>Crocodylia</taxon>
        <taxon>Alligatoridae</taxon>
        <taxon>Alligatorinae</taxon>
        <taxon>Alligator</taxon>
    </lineage>
</organism>
<dbReference type="AlphaFoldDB" id="A0A151NVD8"/>
<evidence type="ECO:0000313" key="2">
    <source>
        <dbReference type="Proteomes" id="UP000050525"/>
    </source>
</evidence>
<protein>
    <submittedName>
        <fullName evidence="1">Uncharacterized protein</fullName>
    </submittedName>
</protein>
<dbReference type="Proteomes" id="UP000050525">
    <property type="component" value="Unassembled WGS sequence"/>
</dbReference>